<accession>A0A938B6Q7</accession>
<dbReference type="SUPFAM" id="SSF48452">
    <property type="entry name" value="TPR-like"/>
    <property type="match status" value="1"/>
</dbReference>
<dbReference type="InterPro" id="IPR011990">
    <property type="entry name" value="TPR-like_helical_dom_sf"/>
</dbReference>
<comment type="caution">
    <text evidence="4">The sequence shown here is derived from an EMBL/GenBank/DDBJ whole genome shotgun (WGS) entry which is preliminary data.</text>
</comment>
<evidence type="ECO:0000313" key="5">
    <source>
        <dbReference type="Proteomes" id="UP000712673"/>
    </source>
</evidence>
<dbReference type="Proteomes" id="UP000712673">
    <property type="component" value="Unassembled WGS sequence"/>
</dbReference>
<dbReference type="PROSITE" id="PS50005">
    <property type="entry name" value="TPR"/>
    <property type="match status" value="1"/>
</dbReference>
<evidence type="ECO:0000256" key="1">
    <source>
        <dbReference type="ARBA" id="ARBA00022737"/>
    </source>
</evidence>
<evidence type="ECO:0000256" key="2">
    <source>
        <dbReference type="ARBA" id="ARBA00022803"/>
    </source>
</evidence>
<dbReference type="AlphaFoldDB" id="A0A938B6Q7"/>
<dbReference type="InterPro" id="IPR013105">
    <property type="entry name" value="TPR_2"/>
</dbReference>
<dbReference type="Pfam" id="PF07719">
    <property type="entry name" value="TPR_2"/>
    <property type="match status" value="1"/>
</dbReference>
<keyword evidence="2 3" id="KW-0802">TPR repeat</keyword>
<keyword evidence="1" id="KW-0677">Repeat</keyword>
<evidence type="ECO:0000313" key="4">
    <source>
        <dbReference type="EMBL" id="MBM3226963.1"/>
    </source>
</evidence>
<protein>
    <submittedName>
        <fullName evidence="4">Tetratricopeptide repeat protein</fullName>
    </submittedName>
</protein>
<reference evidence="4" key="1">
    <citation type="submission" date="2019-03" db="EMBL/GenBank/DDBJ databases">
        <title>Lake Tanganyika Metagenome-Assembled Genomes (MAGs).</title>
        <authorList>
            <person name="Tran P."/>
        </authorList>
    </citation>
    <scope>NUCLEOTIDE SEQUENCE</scope>
    <source>
        <strain evidence="4">K_DeepCast_65m_m2_066</strain>
    </source>
</reference>
<feature type="repeat" description="TPR" evidence="3">
    <location>
        <begin position="103"/>
        <end position="136"/>
    </location>
</feature>
<sequence length="304" mass="33286">DWAATQNNLGLVLHAQGTRTGGEPGALLLAEAVTAYRQALEVRTRDTLPQDWAATQNNLGNALRAQGTRTGGEPGTRLLAEAVTAYRQALEVRTRETLPPQWAQTHNNLAKAYVALQDWPRAVESYVNALQVDPDASEPYNAVSGLYHDVLFQFPEAFALDQQWLARHPDDLAALSNFAEKHVTTGRFPEGAQRLGTLLAHPDVEEDTKIALRALEIATLLARDHAAQVPEKLQALLDSLAAQPEDFKVTWTFNGTQHFLSQYAPLAPYHAWLTQLFTALGATDRQTLLAGLQVVRDGFPGAGK</sequence>
<dbReference type="PANTHER" id="PTHR45641">
    <property type="entry name" value="TETRATRICOPEPTIDE REPEAT PROTEIN (AFU_ORTHOLOGUE AFUA_6G03870)"/>
    <property type="match status" value="1"/>
</dbReference>
<dbReference type="PANTHER" id="PTHR45641:SF19">
    <property type="entry name" value="NEPHROCYSTIN-3"/>
    <property type="match status" value="1"/>
</dbReference>
<name>A0A938B6Q7_UNCTE</name>
<dbReference type="Gene3D" id="1.25.40.10">
    <property type="entry name" value="Tetratricopeptide repeat domain"/>
    <property type="match status" value="1"/>
</dbReference>
<proteinExistence type="predicted"/>
<organism evidence="4 5">
    <name type="scientific">Tectimicrobiota bacterium</name>
    <dbReference type="NCBI Taxonomy" id="2528274"/>
    <lineage>
        <taxon>Bacteria</taxon>
        <taxon>Pseudomonadati</taxon>
        <taxon>Nitrospinota/Tectimicrobiota group</taxon>
        <taxon>Candidatus Tectimicrobiota</taxon>
    </lineage>
</organism>
<evidence type="ECO:0000256" key="3">
    <source>
        <dbReference type="PROSITE-ProRule" id="PRU00339"/>
    </source>
</evidence>
<feature type="non-terminal residue" evidence="4">
    <location>
        <position position="1"/>
    </location>
</feature>
<gene>
    <name evidence="4" type="ORF">FJZ47_24620</name>
</gene>
<dbReference type="EMBL" id="VGLS01001128">
    <property type="protein sequence ID" value="MBM3226963.1"/>
    <property type="molecule type" value="Genomic_DNA"/>
</dbReference>
<dbReference type="InterPro" id="IPR019734">
    <property type="entry name" value="TPR_rpt"/>
</dbReference>
<dbReference type="SMART" id="SM00028">
    <property type="entry name" value="TPR"/>
    <property type="match status" value="3"/>
</dbReference>